<accession>A0AAW9KAR7</accession>
<dbReference type="CDD" id="cd16914">
    <property type="entry name" value="EcfT"/>
    <property type="match status" value="1"/>
</dbReference>
<evidence type="ECO:0000256" key="3">
    <source>
        <dbReference type="ARBA" id="ARBA00022692"/>
    </source>
</evidence>
<dbReference type="InterPro" id="IPR051611">
    <property type="entry name" value="ECF_transporter_component"/>
</dbReference>
<feature type="transmembrane region" description="Helical" evidence="6">
    <location>
        <begin position="85"/>
        <end position="110"/>
    </location>
</feature>
<evidence type="ECO:0000313" key="8">
    <source>
        <dbReference type="Proteomes" id="UP001290462"/>
    </source>
</evidence>
<evidence type="ECO:0000256" key="1">
    <source>
        <dbReference type="ARBA" id="ARBA00004141"/>
    </source>
</evidence>
<evidence type="ECO:0000256" key="2">
    <source>
        <dbReference type="ARBA" id="ARBA00022475"/>
    </source>
</evidence>
<proteinExistence type="predicted"/>
<comment type="caution">
    <text evidence="7">The sequence shown here is derived from an EMBL/GenBank/DDBJ whole genome shotgun (WGS) entry which is preliminary data.</text>
</comment>
<keyword evidence="5 6" id="KW-0472">Membrane</keyword>
<organism evidence="7 8">
    <name type="scientific">Carnobacterium maltaromaticum</name>
    <name type="common">Carnobacterium piscicola</name>
    <dbReference type="NCBI Taxonomy" id="2751"/>
    <lineage>
        <taxon>Bacteria</taxon>
        <taxon>Bacillati</taxon>
        <taxon>Bacillota</taxon>
        <taxon>Bacilli</taxon>
        <taxon>Lactobacillales</taxon>
        <taxon>Carnobacteriaceae</taxon>
        <taxon>Carnobacterium</taxon>
    </lineage>
</organism>
<feature type="transmembrane region" description="Helical" evidence="6">
    <location>
        <begin position="60"/>
        <end position="79"/>
    </location>
</feature>
<evidence type="ECO:0000256" key="5">
    <source>
        <dbReference type="ARBA" id="ARBA00023136"/>
    </source>
</evidence>
<gene>
    <name evidence="7" type="ORF">RAK27_16180</name>
</gene>
<feature type="transmembrane region" description="Helical" evidence="6">
    <location>
        <begin position="24"/>
        <end position="48"/>
    </location>
</feature>
<name>A0AAW9KAR7_CARML</name>
<dbReference type="EMBL" id="JAVBVO010000005">
    <property type="protein sequence ID" value="MDZ5760176.1"/>
    <property type="molecule type" value="Genomic_DNA"/>
</dbReference>
<dbReference type="InterPro" id="IPR003339">
    <property type="entry name" value="ABC/ECF_trnsptr_transmembrane"/>
</dbReference>
<dbReference type="PANTHER" id="PTHR34857:SF2">
    <property type="entry name" value="SLL0384 PROTEIN"/>
    <property type="match status" value="1"/>
</dbReference>
<dbReference type="GO" id="GO:0005886">
    <property type="term" value="C:plasma membrane"/>
    <property type="evidence" value="ECO:0007669"/>
    <property type="project" value="UniProtKB-ARBA"/>
</dbReference>
<comment type="subcellular location">
    <subcellularLocation>
        <location evidence="1">Membrane</location>
        <topology evidence="1">Multi-pass membrane protein</topology>
    </subcellularLocation>
</comment>
<protein>
    <submittedName>
        <fullName evidence="7">Energy-coupling factor transporter transmembrane component T</fullName>
    </submittedName>
</protein>
<dbReference type="Proteomes" id="UP001290462">
    <property type="component" value="Unassembled WGS sequence"/>
</dbReference>
<evidence type="ECO:0000256" key="4">
    <source>
        <dbReference type="ARBA" id="ARBA00022989"/>
    </source>
</evidence>
<dbReference type="AlphaFoldDB" id="A0AAW9KAR7"/>
<reference evidence="7" key="1">
    <citation type="submission" date="2023-08" db="EMBL/GenBank/DDBJ databases">
        <title>Genomic characterization of piscicolin 126 produced by Carnobacterium maltaromaticum CM22 strain isolated from salmon (Salmo salar).</title>
        <authorList>
            <person name="Gonzalez-Gragera E."/>
            <person name="Garcia-Lopez J.D."/>
            <person name="Teso-Perez C."/>
            <person name="Gimenez-Hernandez I."/>
            <person name="Peralta-Sanchez J.M."/>
            <person name="Valdivia E."/>
            <person name="Montalban-Lopez M."/>
            <person name="Martin-Platero A.M."/>
            <person name="Banos A."/>
            <person name="Martinez-Bueno M."/>
        </authorList>
    </citation>
    <scope>NUCLEOTIDE SEQUENCE</scope>
    <source>
        <strain evidence="7">CM22</strain>
    </source>
</reference>
<evidence type="ECO:0000256" key="6">
    <source>
        <dbReference type="SAM" id="Phobius"/>
    </source>
</evidence>
<keyword evidence="2" id="KW-1003">Cell membrane</keyword>
<evidence type="ECO:0000313" key="7">
    <source>
        <dbReference type="EMBL" id="MDZ5760176.1"/>
    </source>
</evidence>
<keyword evidence="4 6" id="KW-1133">Transmembrane helix</keyword>
<keyword evidence="3 6" id="KW-0812">Transmembrane</keyword>
<feature type="transmembrane region" description="Helical" evidence="6">
    <location>
        <begin position="219"/>
        <end position="238"/>
    </location>
</feature>
<dbReference type="PANTHER" id="PTHR34857">
    <property type="entry name" value="SLL0384 PROTEIN"/>
    <property type="match status" value="1"/>
</dbReference>
<dbReference type="Pfam" id="PF02361">
    <property type="entry name" value="CbiQ"/>
    <property type="match status" value="1"/>
</dbReference>
<sequence>MKLVEPGETMRMESIKLDARTKTLVVLVSGFFIFFTSDFGLILLFLFLLGYSYLAGERKVLPYITIAFIFTNFFQRFAFGYEDSVIMATFAFFAYFAVRTIPLLLGGIVLSKTPPGELIATLQKCYMPRAILIPLAVGLRFLPTIRQETGAILDVMRLRGISPTVWNIWRHPLLTFEYLLVPLVIRSLTIADDISMAAVTRGIENPAARSSLREIKFSTADRFVCLALVIVVAVLLNVG</sequence>